<keyword evidence="2" id="KW-0812">Transmembrane</keyword>
<gene>
    <name evidence="4" type="ORF">SAMN05421812_11373</name>
</gene>
<feature type="transmembrane region" description="Helical" evidence="2">
    <location>
        <begin position="118"/>
        <end position="140"/>
    </location>
</feature>
<reference evidence="4 5" key="1">
    <citation type="submission" date="2017-06" db="EMBL/GenBank/DDBJ databases">
        <authorList>
            <person name="Kim H.J."/>
            <person name="Triplett B.A."/>
        </authorList>
    </citation>
    <scope>NUCLEOTIDE SEQUENCE [LARGE SCALE GENOMIC DNA]</scope>
    <source>
        <strain evidence="4 5">CGMCC 4.5593</strain>
    </source>
</reference>
<dbReference type="EMBL" id="FZPH01000013">
    <property type="protein sequence ID" value="SNT61358.1"/>
    <property type="molecule type" value="Genomic_DNA"/>
</dbReference>
<dbReference type="Pfam" id="PF13828">
    <property type="entry name" value="DUF4190"/>
    <property type="match status" value="1"/>
</dbReference>
<name>A0A239P407_9ACTN</name>
<dbReference type="RefSeq" id="WP_089253507.1">
    <property type="nucleotide sequence ID" value="NZ_FZPH01000013.1"/>
</dbReference>
<feature type="compositionally biased region" description="Pro residues" evidence="1">
    <location>
        <begin position="1"/>
        <end position="15"/>
    </location>
</feature>
<sequence>MSYPPPPNQPDPYQPGQPYDPQQSAPPSYGPPPVSGQPDPYGQYPPAQPAYGAGYPQQQPYGYPAGYPQQRRTSVMAILALVLGILIPPAGIVLGHIAKKQLRTSGEDGAGLATAGLIIGYVLTGLYILGCCGIIGLGMLSSDVNTGSVSDTGY</sequence>
<dbReference type="Proteomes" id="UP000198362">
    <property type="component" value="Unassembled WGS sequence"/>
</dbReference>
<protein>
    <recommendedName>
        <fullName evidence="3">DUF4190 domain-containing protein</fullName>
    </recommendedName>
</protein>
<keyword evidence="2" id="KW-0472">Membrane</keyword>
<organism evidence="4 5">
    <name type="scientific">Asanoa hainanensis</name>
    <dbReference type="NCBI Taxonomy" id="560556"/>
    <lineage>
        <taxon>Bacteria</taxon>
        <taxon>Bacillati</taxon>
        <taxon>Actinomycetota</taxon>
        <taxon>Actinomycetes</taxon>
        <taxon>Micromonosporales</taxon>
        <taxon>Micromonosporaceae</taxon>
        <taxon>Asanoa</taxon>
    </lineage>
</organism>
<feature type="region of interest" description="Disordered" evidence="1">
    <location>
        <begin position="1"/>
        <end position="66"/>
    </location>
</feature>
<evidence type="ECO:0000313" key="4">
    <source>
        <dbReference type="EMBL" id="SNT61358.1"/>
    </source>
</evidence>
<proteinExistence type="predicted"/>
<dbReference type="OrthoDB" id="4374883at2"/>
<dbReference type="AlphaFoldDB" id="A0A239P407"/>
<dbReference type="InterPro" id="IPR025241">
    <property type="entry name" value="DUF4190"/>
</dbReference>
<evidence type="ECO:0000256" key="2">
    <source>
        <dbReference type="SAM" id="Phobius"/>
    </source>
</evidence>
<evidence type="ECO:0000313" key="5">
    <source>
        <dbReference type="Proteomes" id="UP000198362"/>
    </source>
</evidence>
<keyword evidence="5" id="KW-1185">Reference proteome</keyword>
<evidence type="ECO:0000259" key="3">
    <source>
        <dbReference type="Pfam" id="PF13828"/>
    </source>
</evidence>
<keyword evidence="2" id="KW-1133">Transmembrane helix</keyword>
<feature type="compositionally biased region" description="Low complexity" evidence="1">
    <location>
        <begin position="36"/>
        <end position="66"/>
    </location>
</feature>
<feature type="domain" description="DUF4190" evidence="3">
    <location>
        <begin position="76"/>
        <end position="129"/>
    </location>
</feature>
<accession>A0A239P407</accession>
<evidence type="ECO:0000256" key="1">
    <source>
        <dbReference type="SAM" id="MobiDB-lite"/>
    </source>
</evidence>
<feature type="transmembrane region" description="Helical" evidence="2">
    <location>
        <begin position="75"/>
        <end position="98"/>
    </location>
</feature>